<evidence type="ECO:0000313" key="2">
    <source>
        <dbReference type="WBParaSite" id="SMRG1_22610.1"/>
    </source>
</evidence>
<dbReference type="InterPro" id="IPR021109">
    <property type="entry name" value="Peptidase_aspartic_dom_sf"/>
</dbReference>
<proteinExistence type="predicted"/>
<reference evidence="2" key="1">
    <citation type="submission" date="2023-11" db="UniProtKB">
        <authorList>
            <consortium name="WormBaseParasite"/>
        </authorList>
    </citation>
    <scope>IDENTIFICATION</scope>
</reference>
<organism evidence="1 2">
    <name type="scientific">Schistosoma margrebowiei</name>
    <dbReference type="NCBI Taxonomy" id="48269"/>
    <lineage>
        <taxon>Eukaryota</taxon>
        <taxon>Metazoa</taxon>
        <taxon>Spiralia</taxon>
        <taxon>Lophotrochozoa</taxon>
        <taxon>Platyhelminthes</taxon>
        <taxon>Trematoda</taxon>
        <taxon>Digenea</taxon>
        <taxon>Strigeidida</taxon>
        <taxon>Schistosomatoidea</taxon>
        <taxon>Schistosomatidae</taxon>
        <taxon>Schistosoma</taxon>
    </lineage>
</organism>
<dbReference type="GO" id="GO:0006508">
    <property type="term" value="P:proteolysis"/>
    <property type="evidence" value="ECO:0007669"/>
    <property type="project" value="InterPro"/>
</dbReference>
<accession>A0AA84ZDU3</accession>
<dbReference type="GO" id="GO:0004190">
    <property type="term" value="F:aspartic-type endopeptidase activity"/>
    <property type="evidence" value="ECO:0007669"/>
    <property type="project" value="InterPro"/>
</dbReference>
<dbReference type="PROSITE" id="PS00141">
    <property type="entry name" value="ASP_PROTEASE"/>
    <property type="match status" value="1"/>
</dbReference>
<dbReference type="InterPro" id="IPR001969">
    <property type="entry name" value="Aspartic_peptidase_AS"/>
</dbReference>
<dbReference type="WBParaSite" id="SMRG1_22610.1">
    <property type="protein sequence ID" value="SMRG1_22610.1"/>
    <property type="gene ID" value="SMRG1_22610"/>
</dbReference>
<dbReference type="AlphaFoldDB" id="A0AA84ZDU3"/>
<dbReference type="SUPFAM" id="SSF50630">
    <property type="entry name" value="Acid proteases"/>
    <property type="match status" value="1"/>
</dbReference>
<dbReference type="Proteomes" id="UP000050790">
    <property type="component" value="Unassembled WGS sequence"/>
</dbReference>
<protein>
    <recommendedName>
        <fullName evidence="3">Peptidase A2 domain-containing protein</fullName>
    </recommendedName>
</protein>
<sequence>MAAPVSGHYPSRLFHVRDRISGSDFLVDTGAEISIVPLHLSQRRHSQSTKLSLVAANNTVIKTYGEQSLILDFGLRRRFTWVFIVA</sequence>
<evidence type="ECO:0000313" key="1">
    <source>
        <dbReference type="Proteomes" id="UP000050790"/>
    </source>
</evidence>
<evidence type="ECO:0008006" key="3">
    <source>
        <dbReference type="Google" id="ProtNLM"/>
    </source>
</evidence>
<name>A0AA84ZDU3_9TREM</name>